<protein>
    <submittedName>
        <fullName evidence="5">Insulinase family protein</fullName>
    </submittedName>
</protein>
<reference evidence="6" key="1">
    <citation type="journal article" date="2019" name="Int. J. Syst. Evol. Microbiol.">
        <title>The Global Catalogue of Microorganisms (GCM) 10K type strain sequencing project: providing services to taxonomists for standard genome sequencing and annotation.</title>
        <authorList>
            <consortium name="The Broad Institute Genomics Platform"/>
            <consortium name="The Broad Institute Genome Sequencing Center for Infectious Disease"/>
            <person name="Wu L."/>
            <person name="Ma J."/>
        </authorList>
    </citation>
    <scope>NUCLEOTIDE SEQUENCE [LARGE SCALE GENOMIC DNA]</scope>
    <source>
        <strain evidence="6">JCM 17555</strain>
    </source>
</reference>
<dbReference type="PANTHER" id="PTHR43016:SF13">
    <property type="entry name" value="PRESEQUENCE PROTEASE, MITOCHONDRIAL"/>
    <property type="match status" value="1"/>
</dbReference>
<comment type="cofactor">
    <cofactor evidence="1">
        <name>Zn(2+)</name>
        <dbReference type="ChEBI" id="CHEBI:29105"/>
    </cofactor>
</comment>
<dbReference type="Pfam" id="PF08367">
    <property type="entry name" value="M16C_assoc"/>
    <property type="match status" value="1"/>
</dbReference>
<evidence type="ECO:0000256" key="3">
    <source>
        <dbReference type="RuleBase" id="RU004447"/>
    </source>
</evidence>
<proteinExistence type="inferred from homology"/>
<feature type="domain" description="Peptidase M16C associated" evidence="4">
    <location>
        <begin position="494"/>
        <end position="745"/>
    </location>
</feature>
<dbReference type="Gene3D" id="3.30.830.10">
    <property type="entry name" value="Metalloenzyme, LuxS/M16 peptidase-like"/>
    <property type="match status" value="4"/>
</dbReference>
<name>A0ABP7NPH5_9GAMM</name>
<comment type="similarity">
    <text evidence="2 3">Belongs to the peptidase M16 family.</text>
</comment>
<evidence type="ECO:0000313" key="5">
    <source>
        <dbReference type="EMBL" id="GAA3951515.1"/>
    </source>
</evidence>
<evidence type="ECO:0000313" key="6">
    <source>
        <dbReference type="Proteomes" id="UP001501337"/>
    </source>
</evidence>
<dbReference type="SUPFAM" id="SSF63411">
    <property type="entry name" value="LuxS/MPP-like metallohydrolase"/>
    <property type="match status" value="4"/>
</dbReference>
<gene>
    <name evidence="5" type="ORF">GCM10022278_08290</name>
</gene>
<dbReference type="PANTHER" id="PTHR43016">
    <property type="entry name" value="PRESEQUENCE PROTEASE"/>
    <property type="match status" value="1"/>
</dbReference>
<evidence type="ECO:0000256" key="2">
    <source>
        <dbReference type="ARBA" id="ARBA00007261"/>
    </source>
</evidence>
<dbReference type="InterPro" id="IPR011249">
    <property type="entry name" value="Metalloenz_LuxS/M16"/>
</dbReference>
<dbReference type="PROSITE" id="PS00143">
    <property type="entry name" value="INSULINASE"/>
    <property type="match status" value="1"/>
</dbReference>
<comment type="caution">
    <text evidence="5">The sequence shown here is derived from an EMBL/GenBank/DDBJ whole genome shotgun (WGS) entry which is preliminary data.</text>
</comment>
<evidence type="ECO:0000256" key="1">
    <source>
        <dbReference type="ARBA" id="ARBA00001947"/>
    </source>
</evidence>
<dbReference type="EMBL" id="BAABBO010000001">
    <property type="protein sequence ID" value="GAA3951515.1"/>
    <property type="molecule type" value="Genomic_DNA"/>
</dbReference>
<dbReference type="RefSeq" id="WP_344803555.1">
    <property type="nucleotide sequence ID" value="NZ_BAABBO010000001.1"/>
</dbReference>
<accession>A0ABP7NPH5</accession>
<dbReference type="InterPro" id="IPR001431">
    <property type="entry name" value="Pept_M16_Zn_BS"/>
</dbReference>
<evidence type="ECO:0000259" key="4">
    <source>
        <dbReference type="SMART" id="SM01264"/>
    </source>
</evidence>
<dbReference type="Pfam" id="PF22516">
    <property type="entry name" value="PreP_C"/>
    <property type="match status" value="1"/>
</dbReference>
<dbReference type="Pfam" id="PF05193">
    <property type="entry name" value="Peptidase_M16_C"/>
    <property type="match status" value="1"/>
</dbReference>
<dbReference type="Pfam" id="PF00675">
    <property type="entry name" value="Peptidase_M16"/>
    <property type="match status" value="1"/>
</dbReference>
<dbReference type="InterPro" id="IPR007863">
    <property type="entry name" value="Peptidase_M16_C"/>
</dbReference>
<dbReference type="InterPro" id="IPR011765">
    <property type="entry name" value="Pept_M16_N"/>
</dbReference>
<keyword evidence="6" id="KW-1185">Reference proteome</keyword>
<dbReference type="InterPro" id="IPR055130">
    <property type="entry name" value="PreP_C"/>
</dbReference>
<organism evidence="5 6">
    <name type="scientific">Allohahella marinimesophila</name>
    <dbReference type="NCBI Taxonomy" id="1054972"/>
    <lineage>
        <taxon>Bacteria</taxon>
        <taxon>Pseudomonadati</taxon>
        <taxon>Pseudomonadota</taxon>
        <taxon>Gammaproteobacteria</taxon>
        <taxon>Oceanospirillales</taxon>
        <taxon>Hahellaceae</taxon>
        <taxon>Allohahella</taxon>
    </lineage>
</organism>
<dbReference type="InterPro" id="IPR013578">
    <property type="entry name" value="Peptidase_M16C_assoc"/>
</dbReference>
<sequence length="1012" mass="110029">MRKNPSHAVANSAVSPAAAAFRLISTETIESLNVTLQTWYHEASRCVHYHLASESDENVCLIGLRTVPTDSTGVAHILEHTTLCGSQRYPVRDPFFMMTRRSLNTFMNAFTSADWTAYPFASENRKDFFNLLDVYLDAVFFPTLNELDFAQEGHRIEVADPSDADSPLVYKGVVYNEMKGAMSSSMSQLWAAVTRHLFPSSTYHHNSGGDPAEITELSYEQLKQFYTTHYHPSNAVIMTFGNLPVEDIQQSLHDKALAHFNAVPDSVTPSAAAADEGLSRLIAIPAEKRYAAPVTAIEHYPCEADEDTGLKNKTHIVMGWLLGDGSDLEQNLEAHLLANVLLEHSASPLMQAIETTDLGNSPSGLCGLEDSFREMVFVCGLEGSERSHIEAFEQLVLGVLQDIAEHGIDQEKLQSVLHQLELSQREISGDGYPYGLQLILAGLSPALAGINPGSHLDIDEALESLRQKITDPDYICQLVRRLLLDNSHRVTVALVPDEQMAARQAAMEAGKLADIKSRLSAGQKQQLIDRAEALTARQASVDKPDILPKVGLADVPPNKPMVKPADAYGKSNDKGQVLTAYDQGTNGLVYLQYVSSIPSLSDEELRLLPLLSAIIPELGVGDAGYLQIQEEQSASTGGIGAFTQYRGPLDTSAFCGGAFILGGKALERNGDKLADLMTRTMADCRFDELDRIHELCSQILTRRLERVTGSGHSLAMSLAASGLSASAAVGYTMGGIESIPWLRETIAGFTDRAKLEAFAGKLADLHRKLLGEPGQLAAIGESSFLRHGQSIVDRFGADLTLGMTDLNLRTVRLDQPVHVQQAWQINSQVNFASIAVPTVPADHPDNAALTVIGNLMRNGYLHRAVREQGGAYGGGAAQDASSCAFKFYSYRDPRLNDTLKDFARSVDWLLETKIEEAALEEAILGVIGGLDKPRSPAGEGKTAFINALFGRDDAYHARFRSSVLNTGATELKQVAERYLTAAADAARHSVGLVVGERGAAELDKSRFSLRKL</sequence>
<dbReference type="SMART" id="SM01264">
    <property type="entry name" value="M16C_associated"/>
    <property type="match status" value="1"/>
</dbReference>
<dbReference type="Proteomes" id="UP001501337">
    <property type="component" value="Unassembled WGS sequence"/>
</dbReference>